<protein>
    <submittedName>
        <fullName evidence="1">Uncharacterized protein</fullName>
    </submittedName>
</protein>
<keyword evidence="2" id="KW-1185">Reference proteome</keyword>
<dbReference type="HOGENOM" id="CLU_1305520_0_0_1"/>
<proteinExistence type="predicted"/>
<accession>A0A0C2W2Q7</accession>
<reference evidence="1 2" key="1">
    <citation type="submission" date="2014-04" db="EMBL/GenBank/DDBJ databases">
        <authorList>
            <consortium name="DOE Joint Genome Institute"/>
            <person name="Kuo A."/>
            <person name="Zuccaro A."/>
            <person name="Kohler A."/>
            <person name="Nagy L.G."/>
            <person name="Floudas D."/>
            <person name="Copeland A."/>
            <person name="Barry K.W."/>
            <person name="Cichocki N."/>
            <person name="Veneault-Fourrey C."/>
            <person name="LaButti K."/>
            <person name="Lindquist E.A."/>
            <person name="Lipzen A."/>
            <person name="Lundell T."/>
            <person name="Morin E."/>
            <person name="Murat C."/>
            <person name="Sun H."/>
            <person name="Tunlid A."/>
            <person name="Henrissat B."/>
            <person name="Grigoriev I.V."/>
            <person name="Hibbett D.S."/>
            <person name="Martin F."/>
            <person name="Nordberg H.P."/>
            <person name="Cantor M.N."/>
            <person name="Hua S.X."/>
        </authorList>
    </citation>
    <scope>NUCLEOTIDE SEQUENCE [LARGE SCALE GENOMIC DNA]</scope>
    <source>
        <strain evidence="1 2">MAFF 305830</strain>
    </source>
</reference>
<organism evidence="1 2">
    <name type="scientific">Serendipita vermifera MAFF 305830</name>
    <dbReference type="NCBI Taxonomy" id="933852"/>
    <lineage>
        <taxon>Eukaryota</taxon>
        <taxon>Fungi</taxon>
        <taxon>Dikarya</taxon>
        <taxon>Basidiomycota</taxon>
        <taxon>Agaricomycotina</taxon>
        <taxon>Agaricomycetes</taxon>
        <taxon>Sebacinales</taxon>
        <taxon>Serendipitaceae</taxon>
        <taxon>Serendipita</taxon>
    </lineage>
</organism>
<evidence type="ECO:0000313" key="1">
    <source>
        <dbReference type="EMBL" id="KIM20758.1"/>
    </source>
</evidence>
<dbReference type="EMBL" id="KN824410">
    <property type="protein sequence ID" value="KIM20758.1"/>
    <property type="molecule type" value="Genomic_DNA"/>
</dbReference>
<sequence>MVEPRSKSHRALKETTDCKSILLPREFSWIFVNLTCDFGATVRHIGRTNSALGRAAPSQDLCFSPLYGNNASFCNKACTASAYASIVSNTLLSPHSLGQSRDFTRKAVKLMSKACRLIVGYVELKNAQIIVEMCRVRVRVGSSRETVMLLERNGRNGDREIPPNADRVKGRVKEVDYCRVPMVTDVSRVQLCWVARIAEARVLGHGEFQGT</sequence>
<evidence type="ECO:0000313" key="2">
    <source>
        <dbReference type="Proteomes" id="UP000054097"/>
    </source>
</evidence>
<reference evidence="2" key="2">
    <citation type="submission" date="2015-01" db="EMBL/GenBank/DDBJ databases">
        <title>Evolutionary Origins and Diversification of the Mycorrhizal Mutualists.</title>
        <authorList>
            <consortium name="DOE Joint Genome Institute"/>
            <consortium name="Mycorrhizal Genomics Consortium"/>
            <person name="Kohler A."/>
            <person name="Kuo A."/>
            <person name="Nagy L.G."/>
            <person name="Floudas D."/>
            <person name="Copeland A."/>
            <person name="Barry K.W."/>
            <person name="Cichocki N."/>
            <person name="Veneault-Fourrey C."/>
            <person name="LaButti K."/>
            <person name="Lindquist E.A."/>
            <person name="Lipzen A."/>
            <person name="Lundell T."/>
            <person name="Morin E."/>
            <person name="Murat C."/>
            <person name="Riley R."/>
            <person name="Ohm R."/>
            <person name="Sun H."/>
            <person name="Tunlid A."/>
            <person name="Henrissat B."/>
            <person name="Grigoriev I.V."/>
            <person name="Hibbett D.S."/>
            <person name="Martin F."/>
        </authorList>
    </citation>
    <scope>NUCLEOTIDE SEQUENCE [LARGE SCALE GENOMIC DNA]</scope>
    <source>
        <strain evidence="2">MAFF 305830</strain>
    </source>
</reference>
<dbReference type="Proteomes" id="UP000054097">
    <property type="component" value="Unassembled WGS sequence"/>
</dbReference>
<gene>
    <name evidence="1" type="ORF">M408DRAFT_12902</name>
</gene>
<name>A0A0C2W2Q7_SERVB</name>
<dbReference type="AlphaFoldDB" id="A0A0C2W2Q7"/>